<dbReference type="GO" id="GO:0006355">
    <property type="term" value="P:regulation of DNA-templated transcription"/>
    <property type="evidence" value="ECO:0007669"/>
    <property type="project" value="InterPro"/>
</dbReference>
<evidence type="ECO:0000256" key="1">
    <source>
        <dbReference type="ARBA" id="ARBA00004496"/>
    </source>
</evidence>
<dbReference type="InterPro" id="IPR003735">
    <property type="entry name" value="Metal_Tscrpt_repr"/>
</dbReference>
<organism evidence="7">
    <name type="scientific">bioreactor metagenome</name>
    <dbReference type="NCBI Taxonomy" id="1076179"/>
    <lineage>
        <taxon>unclassified sequences</taxon>
        <taxon>metagenomes</taxon>
        <taxon>ecological metagenomes</taxon>
    </lineage>
</organism>
<evidence type="ECO:0000313" key="7">
    <source>
        <dbReference type="EMBL" id="MPL70559.1"/>
    </source>
</evidence>
<gene>
    <name evidence="7" type="primary">csoR_4</name>
    <name evidence="7" type="ORF">SDC9_16316</name>
</gene>
<dbReference type="Gene3D" id="1.20.58.1000">
    <property type="entry name" value="Metal-sensitive repressor, helix protomer"/>
    <property type="match status" value="1"/>
</dbReference>
<dbReference type="GO" id="GO:0005737">
    <property type="term" value="C:cytoplasm"/>
    <property type="evidence" value="ECO:0007669"/>
    <property type="project" value="UniProtKB-SubCell"/>
</dbReference>
<keyword evidence="4" id="KW-0479">Metal-binding</keyword>
<proteinExistence type="predicted"/>
<dbReference type="AlphaFoldDB" id="A0A644TV77"/>
<comment type="caution">
    <text evidence="7">The sequence shown here is derived from an EMBL/GenBank/DDBJ whole genome shotgun (WGS) entry which is preliminary data.</text>
</comment>
<dbReference type="Pfam" id="PF02583">
    <property type="entry name" value="Trns_repr_metal"/>
    <property type="match status" value="1"/>
</dbReference>
<dbReference type="PANTHER" id="PTHR33677:SF4">
    <property type="entry name" value="COPPER-SENSING TRANSCRIPTIONAL REPRESSOR CSOR"/>
    <property type="match status" value="1"/>
</dbReference>
<evidence type="ECO:0000256" key="6">
    <source>
        <dbReference type="ARBA" id="ARBA00041544"/>
    </source>
</evidence>
<dbReference type="InterPro" id="IPR038390">
    <property type="entry name" value="Metal_Tscrpt_repr_sf"/>
</dbReference>
<comment type="subunit">
    <text evidence="2">Homodimer.</text>
</comment>
<keyword evidence="3" id="KW-0963">Cytoplasm</keyword>
<evidence type="ECO:0000256" key="3">
    <source>
        <dbReference type="ARBA" id="ARBA00022490"/>
    </source>
</evidence>
<dbReference type="EMBL" id="VSSQ01000053">
    <property type="protein sequence ID" value="MPL70559.1"/>
    <property type="molecule type" value="Genomic_DNA"/>
</dbReference>
<comment type="subcellular location">
    <subcellularLocation>
        <location evidence="1">Cytoplasm</location>
    </subcellularLocation>
</comment>
<accession>A0A644TV77</accession>
<reference evidence="7" key="1">
    <citation type="submission" date="2019-08" db="EMBL/GenBank/DDBJ databases">
        <authorList>
            <person name="Kucharzyk K."/>
            <person name="Murdoch R.W."/>
            <person name="Higgins S."/>
            <person name="Loffler F."/>
        </authorList>
    </citation>
    <scope>NUCLEOTIDE SEQUENCE</scope>
</reference>
<sequence length="93" mass="10342">MDHCSAESQKALSLLKNARGQAEAAIRMIEEDRYCIDVSKQILSAAAMLKKANILVLRQHIDTCVKDAIEKGQGKEKVEEIAMVLERYVGEPV</sequence>
<dbReference type="PANTHER" id="PTHR33677">
    <property type="entry name" value="TRANSCRIPTIONAL REPRESSOR FRMR-RELATED"/>
    <property type="match status" value="1"/>
</dbReference>
<dbReference type="GO" id="GO:0046872">
    <property type="term" value="F:metal ion binding"/>
    <property type="evidence" value="ECO:0007669"/>
    <property type="project" value="UniProtKB-KW"/>
</dbReference>
<evidence type="ECO:0000256" key="2">
    <source>
        <dbReference type="ARBA" id="ARBA00011738"/>
    </source>
</evidence>
<protein>
    <recommendedName>
        <fullName evidence="5">Copper-sensing transcriptional repressor CsoR</fullName>
    </recommendedName>
    <alternativeName>
        <fullName evidence="6">Copper-sensitive operon repressor</fullName>
    </alternativeName>
</protein>
<evidence type="ECO:0000256" key="5">
    <source>
        <dbReference type="ARBA" id="ARBA00039938"/>
    </source>
</evidence>
<evidence type="ECO:0000256" key="4">
    <source>
        <dbReference type="ARBA" id="ARBA00022723"/>
    </source>
</evidence>
<name>A0A644TV77_9ZZZZ</name>
<dbReference type="CDD" id="cd10159">
    <property type="entry name" value="CsoR-like_DUF156_2"/>
    <property type="match status" value="1"/>
</dbReference>
<dbReference type="GO" id="GO:0003677">
    <property type="term" value="F:DNA binding"/>
    <property type="evidence" value="ECO:0007669"/>
    <property type="project" value="InterPro"/>
</dbReference>